<protein>
    <submittedName>
        <fullName evidence="1">Uncharacterized protein</fullName>
    </submittedName>
</protein>
<dbReference type="EMBL" id="JAFDST010000001">
    <property type="protein sequence ID" value="MBP1080836.1"/>
    <property type="molecule type" value="Genomic_DNA"/>
</dbReference>
<reference evidence="1 2" key="1">
    <citation type="submission" date="2021-01" db="EMBL/GenBank/DDBJ databases">
        <title>Genomic Encyclopedia of Type Strains, Phase IV (KMG-IV): sequencing the most valuable type-strain genomes for metagenomic binning, comparative biology and taxonomic classification.</title>
        <authorList>
            <person name="Goeker M."/>
        </authorList>
    </citation>
    <scope>NUCLEOTIDE SEQUENCE [LARGE SCALE GENOMIC DNA]</scope>
    <source>
        <strain evidence="1 2">DSM 103394</strain>
    </source>
</reference>
<name>A0ABS4CTI2_9BACI</name>
<sequence>MKEELETVPIPYCYVWLTEGYHERKKLFRAYIQGYLNKNEPGLQLVRIEGMTAICKKK</sequence>
<dbReference type="Proteomes" id="UP000674416">
    <property type="component" value="Unassembled WGS sequence"/>
</dbReference>
<comment type="caution">
    <text evidence="1">The sequence shown here is derived from an EMBL/GenBank/DDBJ whole genome shotgun (WGS) entry which is preliminary data.</text>
</comment>
<gene>
    <name evidence="1" type="ORF">JOC74_001324</name>
</gene>
<evidence type="ECO:0000313" key="1">
    <source>
        <dbReference type="EMBL" id="MBP1080836.1"/>
    </source>
</evidence>
<organism evidence="1 2">
    <name type="scientific">Bacillus capparidis</name>
    <dbReference type="NCBI Taxonomy" id="1840411"/>
    <lineage>
        <taxon>Bacteria</taxon>
        <taxon>Bacillati</taxon>
        <taxon>Bacillota</taxon>
        <taxon>Bacilli</taxon>
        <taxon>Bacillales</taxon>
        <taxon>Bacillaceae</taxon>
        <taxon>Bacillus</taxon>
    </lineage>
</organism>
<accession>A0ABS4CTI2</accession>
<evidence type="ECO:0000313" key="2">
    <source>
        <dbReference type="Proteomes" id="UP000674416"/>
    </source>
</evidence>
<proteinExistence type="predicted"/>
<keyword evidence="2" id="KW-1185">Reference proteome</keyword>